<organism evidence="1 2">
    <name type="scientific">Acanthoscelides obtectus</name>
    <name type="common">Bean weevil</name>
    <name type="synonym">Bruchus obtectus</name>
    <dbReference type="NCBI Taxonomy" id="200917"/>
    <lineage>
        <taxon>Eukaryota</taxon>
        <taxon>Metazoa</taxon>
        <taxon>Ecdysozoa</taxon>
        <taxon>Arthropoda</taxon>
        <taxon>Hexapoda</taxon>
        <taxon>Insecta</taxon>
        <taxon>Pterygota</taxon>
        <taxon>Neoptera</taxon>
        <taxon>Endopterygota</taxon>
        <taxon>Coleoptera</taxon>
        <taxon>Polyphaga</taxon>
        <taxon>Cucujiformia</taxon>
        <taxon>Chrysomeloidea</taxon>
        <taxon>Chrysomelidae</taxon>
        <taxon>Bruchinae</taxon>
        <taxon>Bruchini</taxon>
        <taxon>Acanthoscelides</taxon>
    </lineage>
</organism>
<protein>
    <submittedName>
        <fullName evidence="1">Uncharacterized protein</fullName>
    </submittedName>
</protein>
<name>A0A9P0KDD9_ACAOB</name>
<evidence type="ECO:0000313" key="1">
    <source>
        <dbReference type="EMBL" id="CAH1971667.1"/>
    </source>
</evidence>
<reference evidence="1" key="1">
    <citation type="submission" date="2022-03" db="EMBL/GenBank/DDBJ databases">
        <authorList>
            <person name="Sayadi A."/>
        </authorList>
    </citation>
    <scope>NUCLEOTIDE SEQUENCE</scope>
</reference>
<dbReference type="EMBL" id="CAKOFQ010006788">
    <property type="protein sequence ID" value="CAH1971667.1"/>
    <property type="molecule type" value="Genomic_DNA"/>
</dbReference>
<gene>
    <name evidence="1" type="ORF">ACAOBT_LOCUS9540</name>
</gene>
<comment type="caution">
    <text evidence="1">The sequence shown here is derived from an EMBL/GenBank/DDBJ whole genome shotgun (WGS) entry which is preliminary data.</text>
</comment>
<dbReference type="AlphaFoldDB" id="A0A9P0KDD9"/>
<accession>A0A9P0KDD9</accession>
<sequence>MPNFANKVFKTRCARCANLRLVGHLSITKIPSVYLLPLQSQKLIKDHLTRRAWHVYRENYVIFKVSELYDPVEGKV</sequence>
<keyword evidence="2" id="KW-1185">Reference proteome</keyword>
<dbReference type="Proteomes" id="UP001152888">
    <property type="component" value="Unassembled WGS sequence"/>
</dbReference>
<evidence type="ECO:0000313" key="2">
    <source>
        <dbReference type="Proteomes" id="UP001152888"/>
    </source>
</evidence>
<proteinExistence type="predicted"/>